<feature type="compositionally biased region" description="Basic and acidic residues" evidence="1">
    <location>
        <begin position="81"/>
        <end position="92"/>
    </location>
</feature>
<evidence type="ECO:0000313" key="3">
    <source>
        <dbReference type="Proteomes" id="UP000193685"/>
    </source>
</evidence>
<feature type="compositionally biased region" description="Polar residues" evidence="1">
    <location>
        <begin position="93"/>
        <end position="105"/>
    </location>
</feature>
<dbReference type="Proteomes" id="UP000193685">
    <property type="component" value="Unassembled WGS sequence"/>
</dbReference>
<dbReference type="EMBL" id="MCFI01000019">
    <property type="protein sequence ID" value="ORY77683.1"/>
    <property type="molecule type" value="Genomic_DNA"/>
</dbReference>
<proteinExistence type="predicted"/>
<dbReference type="RefSeq" id="XP_040723068.1">
    <property type="nucleotide sequence ID" value="XM_040869901.1"/>
</dbReference>
<keyword evidence="3" id="KW-1185">Reference proteome</keyword>
<sequence>MWACGQLAIRHHIKAQCYSSWRNARPQPVHVEASDLSSFSRMPSTRTSVVVARVIPLGPPQSHKRPSRRTLQDMVVASRPAYERRRRQEEKLSNFTTGAARTSSEVLPRRPDPERLRLRFIIDDFIKGGLAALAGTRTKFLEDRGTALSDIERWAKVVAAETVDEALPFMTGGLPAYVLMACLRKPTSSGPVVHQMLEMVGKSMPELDGHSVWEAIQLLIKHAVLTDASLLVPICTLLCKSLPRARHLEKIFSDLLVVLDKITDRRTERFCAVQAVKIVRTQMVKRRINFSHKDINILIKLRLRRKETGRHVRSRDLIKPTKVLDPVTNLPYTVAQRNMIVRRFKQHDSIQSLLLLIPRLSCQGFEEVWTTLMARRDSTPRVVRLCLRTIKQGELKPSLTLVAFMLRSAIGFGPLIQRIIDMVTRHQLQLTSGAALELVRHMARYDPLSLFNMLHPESEHLSQEILSNSHIWAEAVRKLNSERVKRFRTAGQHALVISLLLKRLKKCNVPLSTSLLSALVDAALYSGQQSMLGGKSNILWITELFRDHVDHGDQPELLQARQPLWRTYMRFLVAAEQVDLLEQTMEGMLATGSPISTRQVTLFALGLWESGDVERMGHWEERLAEYGLCWPPEEQVFALKGRLEAGLFELFR</sequence>
<dbReference type="GeneID" id="63786500"/>
<feature type="region of interest" description="Disordered" evidence="1">
    <location>
        <begin position="80"/>
        <end position="108"/>
    </location>
</feature>
<evidence type="ECO:0000256" key="1">
    <source>
        <dbReference type="SAM" id="MobiDB-lite"/>
    </source>
</evidence>
<name>A0A1Y2F1G8_PROLT</name>
<gene>
    <name evidence="2" type="ORF">BCR37DRAFT_382575</name>
</gene>
<dbReference type="OrthoDB" id="10669146at2759"/>
<comment type="caution">
    <text evidence="2">The sequence shown here is derived from an EMBL/GenBank/DDBJ whole genome shotgun (WGS) entry which is preliminary data.</text>
</comment>
<organism evidence="2 3">
    <name type="scientific">Protomyces lactucae-debilis</name>
    <dbReference type="NCBI Taxonomy" id="2754530"/>
    <lineage>
        <taxon>Eukaryota</taxon>
        <taxon>Fungi</taxon>
        <taxon>Dikarya</taxon>
        <taxon>Ascomycota</taxon>
        <taxon>Taphrinomycotina</taxon>
        <taxon>Taphrinomycetes</taxon>
        <taxon>Taphrinales</taxon>
        <taxon>Protomycetaceae</taxon>
        <taxon>Protomyces</taxon>
    </lineage>
</organism>
<reference evidence="2 3" key="1">
    <citation type="submission" date="2016-07" db="EMBL/GenBank/DDBJ databases">
        <title>Pervasive Adenine N6-methylation of Active Genes in Fungi.</title>
        <authorList>
            <consortium name="DOE Joint Genome Institute"/>
            <person name="Mondo S.J."/>
            <person name="Dannebaum R.O."/>
            <person name="Kuo R.C."/>
            <person name="Labutti K."/>
            <person name="Haridas S."/>
            <person name="Kuo A."/>
            <person name="Salamov A."/>
            <person name="Ahrendt S.R."/>
            <person name="Lipzen A."/>
            <person name="Sullivan W."/>
            <person name="Andreopoulos W.B."/>
            <person name="Clum A."/>
            <person name="Lindquist E."/>
            <person name="Daum C."/>
            <person name="Ramamoorthy G.K."/>
            <person name="Gryganskyi A."/>
            <person name="Culley D."/>
            <person name="Magnuson J.K."/>
            <person name="James T.Y."/>
            <person name="O'Malley M.A."/>
            <person name="Stajich J.E."/>
            <person name="Spatafora J.W."/>
            <person name="Visel A."/>
            <person name="Grigoriev I.V."/>
        </authorList>
    </citation>
    <scope>NUCLEOTIDE SEQUENCE [LARGE SCALE GENOMIC DNA]</scope>
    <source>
        <strain evidence="2 3">12-1054</strain>
    </source>
</reference>
<accession>A0A1Y2F1G8</accession>
<dbReference type="AlphaFoldDB" id="A0A1Y2F1G8"/>
<evidence type="ECO:0000313" key="2">
    <source>
        <dbReference type="EMBL" id="ORY77683.1"/>
    </source>
</evidence>
<feature type="non-terminal residue" evidence="2">
    <location>
        <position position="652"/>
    </location>
</feature>
<protein>
    <submittedName>
        <fullName evidence="2">Uncharacterized protein</fullName>
    </submittedName>
</protein>